<sequence>MTNTVFIDWYQKTGIEASQLGFNSEGMYIWPGIIDNQGKRQDNRIYRRNEKGTALRDRIETIAGWLLDSRLFYVRYPSELFPDNGQF</sequence>
<evidence type="ECO:0000313" key="2">
    <source>
        <dbReference type="Proteomes" id="UP000249016"/>
    </source>
</evidence>
<dbReference type="RefSeq" id="WP_111348828.1">
    <property type="nucleotide sequence ID" value="NZ_QLII01000001.1"/>
</dbReference>
<reference evidence="1 2" key="1">
    <citation type="submission" date="2018-06" db="EMBL/GenBank/DDBJ databases">
        <title>Spirosoma sp. HMF3257 Genome sequencing and assembly.</title>
        <authorList>
            <person name="Kang H."/>
            <person name="Cha I."/>
            <person name="Kim H."/>
            <person name="Kang J."/>
            <person name="Joh K."/>
        </authorList>
    </citation>
    <scope>NUCLEOTIDE SEQUENCE [LARGE SCALE GENOMIC DNA]</scope>
    <source>
        <strain evidence="1 2">HMF3257</strain>
    </source>
</reference>
<comment type="caution">
    <text evidence="1">The sequence shown here is derived from an EMBL/GenBank/DDBJ whole genome shotgun (WGS) entry which is preliminary data.</text>
</comment>
<organism evidence="1 2">
    <name type="scientific">Spirosoma telluris</name>
    <dbReference type="NCBI Taxonomy" id="2183553"/>
    <lineage>
        <taxon>Bacteria</taxon>
        <taxon>Pseudomonadati</taxon>
        <taxon>Bacteroidota</taxon>
        <taxon>Cytophagia</taxon>
        <taxon>Cytophagales</taxon>
        <taxon>Cytophagaceae</taxon>
        <taxon>Spirosoma</taxon>
    </lineage>
</organism>
<gene>
    <name evidence="1" type="ORF">HMF3257_33310</name>
</gene>
<dbReference type="EMBL" id="QLII01000001">
    <property type="protein sequence ID" value="RAI77802.1"/>
    <property type="molecule type" value="Genomic_DNA"/>
</dbReference>
<name>A0A327NR88_9BACT</name>
<keyword evidence="2" id="KW-1185">Reference proteome</keyword>
<protein>
    <submittedName>
        <fullName evidence="1">Uncharacterized protein</fullName>
    </submittedName>
</protein>
<accession>A0A327NR88</accession>
<dbReference type="Proteomes" id="UP000249016">
    <property type="component" value="Unassembled WGS sequence"/>
</dbReference>
<evidence type="ECO:0000313" key="1">
    <source>
        <dbReference type="EMBL" id="RAI77802.1"/>
    </source>
</evidence>
<dbReference type="AlphaFoldDB" id="A0A327NR88"/>
<proteinExistence type="predicted"/>